<accession>A0ABN9S7K2</accession>
<organism evidence="2 3">
    <name type="scientific">Prorocentrum cordatum</name>
    <dbReference type="NCBI Taxonomy" id="2364126"/>
    <lineage>
        <taxon>Eukaryota</taxon>
        <taxon>Sar</taxon>
        <taxon>Alveolata</taxon>
        <taxon>Dinophyceae</taxon>
        <taxon>Prorocentrales</taxon>
        <taxon>Prorocentraceae</taxon>
        <taxon>Prorocentrum</taxon>
    </lineage>
</organism>
<evidence type="ECO:0000313" key="3">
    <source>
        <dbReference type="Proteomes" id="UP001189429"/>
    </source>
</evidence>
<dbReference type="Proteomes" id="UP001189429">
    <property type="component" value="Unassembled WGS sequence"/>
</dbReference>
<keyword evidence="3" id="KW-1185">Reference proteome</keyword>
<evidence type="ECO:0000256" key="1">
    <source>
        <dbReference type="SAM" id="MobiDB-lite"/>
    </source>
</evidence>
<comment type="caution">
    <text evidence="2">The sequence shown here is derived from an EMBL/GenBank/DDBJ whole genome shotgun (WGS) entry which is preliminary data.</text>
</comment>
<protein>
    <submittedName>
        <fullName evidence="2">Uncharacterized protein</fullName>
    </submittedName>
</protein>
<sequence>MARLVNHLVTFVPVFSSKELDMTLRAGCAVCGLRPHPRLPPITEKDNDSPSVSRLGTGTLGSGASMLPRRPTCSARGTEPQQQRSAPPGRVPPGGALIIMVMYPSIFFHNEKKWG</sequence>
<reference evidence="2" key="1">
    <citation type="submission" date="2023-10" db="EMBL/GenBank/DDBJ databases">
        <authorList>
            <person name="Chen Y."/>
            <person name="Shah S."/>
            <person name="Dougan E. K."/>
            <person name="Thang M."/>
            <person name="Chan C."/>
        </authorList>
    </citation>
    <scope>NUCLEOTIDE SEQUENCE [LARGE SCALE GENOMIC DNA]</scope>
</reference>
<name>A0ABN9S7K2_9DINO</name>
<gene>
    <name evidence="2" type="ORF">PCOR1329_LOCUS25719</name>
</gene>
<dbReference type="EMBL" id="CAUYUJ010009014">
    <property type="protein sequence ID" value="CAK0825634.1"/>
    <property type="molecule type" value="Genomic_DNA"/>
</dbReference>
<feature type="region of interest" description="Disordered" evidence="1">
    <location>
        <begin position="37"/>
        <end position="92"/>
    </location>
</feature>
<evidence type="ECO:0000313" key="2">
    <source>
        <dbReference type="EMBL" id="CAK0825634.1"/>
    </source>
</evidence>
<proteinExistence type="predicted"/>